<dbReference type="EMBL" id="AP024488">
    <property type="protein sequence ID" value="BCS97616.1"/>
    <property type="molecule type" value="Genomic_DNA"/>
</dbReference>
<name>A0ABM7PJX3_9BACT</name>
<gene>
    <name evidence="1" type="ORF">DSLASN_32480</name>
</gene>
<dbReference type="CDD" id="cd03443">
    <property type="entry name" value="PaaI_thioesterase"/>
    <property type="match status" value="1"/>
</dbReference>
<protein>
    <submittedName>
        <fullName evidence="1">DUF4442 domain-containing protein</fullName>
    </submittedName>
</protein>
<dbReference type="RefSeq" id="WP_236889021.1">
    <property type="nucleotide sequence ID" value="NZ_AP024488.1"/>
</dbReference>
<evidence type="ECO:0000313" key="2">
    <source>
        <dbReference type="Proteomes" id="UP001320148"/>
    </source>
</evidence>
<dbReference type="Proteomes" id="UP001320148">
    <property type="component" value="Chromosome"/>
</dbReference>
<sequence>MSQALELYNQVGNEEFTKGVTAFAPYFSTIDPMFVELKPGYAEITLPNTPKVHNHLGTVHAIAMCNAAELVAGAMTDASIPDTHRWIPKGMTVRYLIKATSDLRAVSQGDGLDWKSEGDIDVPVSIYDTDDREVFTAVITMKVSLKK</sequence>
<dbReference type="InterPro" id="IPR029069">
    <property type="entry name" value="HotDog_dom_sf"/>
</dbReference>
<keyword evidence="2" id="KW-1185">Reference proteome</keyword>
<reference evidence="1 2" key="1">
    <citation type="submission" date="2021-02" db="EMBL/GenBank/DDBJ databases">
        <title>Complete genome of Desulfoluna sp. strain ASN36.</title>
        <authorList>
            <person name="Takahashi A."/>
            <person name="Kojima H."/>
            <person name="Fukui M."/>
        </authorList>
    </citation>
    <scope>NUCLEOTIDE SEQUENCE [LARGE SCALE GENOMIC DNA]</scope>
    <source>
        <strain evidence="1 2">ASN36</strain>
    </source>
</reference>
<dbReference type="Pfam" id="PF14539">
    <property type="entry name" value="DUF4442"/>
    <property type="match status" value="1"/>
</dbReference>
<proteinExistence type="predicted"/>
<accession>A0ABM7PJX3</accession>
<evidence type="ECO:0000313" key="1">
    <source>
        <dbReference type="EMBL" id="BCS97616.1"/>
    </source>
</evidence>
<organism evidence="1 2">
    <name type="scientific">Desulfoluna limicola</name>
    <dbReference type="NCBI Taxonomy" id="2810562"/>
    <lineage>
        <taxon>Bacteria</taxon>
        <taxon>Pseudomonadati</taxon>
        <taxon>Thermodesulfobacteriota</taxon>
        <taxon>Desulfobacteria</taxon>
        <taxon>Desulfobacterales</taxon>
        <taxon>Desulfolunaceae</taxon>
        <taxon>Desulfoluna</taxon>
    </lineage>
</organism>
<dbReference type="SUPFAM" id="SSF54637">
    <property type="entry name" value="Thioesterase/thiol ester dehydrase-isomerase"/>
    <property type="match status" value="1"/>
</dbReference>
<dbReference type="Gene3D" id="3.10.129.10">
    <property type="entry name" value="Hotdog Thioesterase"/>
    <property type="match status" value="1"/>
</dbReference>
<dbReference type="InterPro" id="IPR027961">
    <property type="entry name" value="DUF4442"/>
</dbReference>